<keyword evidence="3" id="KW-1133">Transmembrane helix</keyword>
<dbReference type="GO" id="GO:0016020">
    <property type="term" value="C:membrane"/>
    <property type="evidence" value="ECO:0007669"/>
    <property type="project" value="UniProtKB-SubCell"/>
</dbReference>
<evidence type="ECO:0000256" key="3">
    <source>
        <dbReference type="SAM" id="Phobius"/>
    </source>
</evidence>
<comment type="subcellular location">
    <subcellularLocation>
        <location evidence="1">Membrane</location>
        <topology evidence="1">Multi-pass membrane protein</topology>
    </subcellularLocation>
</comment>
<dbReference type="InterPro" id="IPR050327">
    <property type="entry name" value="Proton-linked_MCT"/>
</dbReference>
<feature type="transmembrane region" description="Helical" evidence="3">
    <location>
        <begin position="291"/>
        <end position="310"/>
    </location>
</feature>
<evidence type="ECO:0000256" key="1">
    <source>
        <dbReference type="ARBA" id="ARBA00004141"/>
    </source>
</evidence>
<feature type="transmembrane region" description="Helical" evidence="3">
    <location>
        <begin position="346"/>
        <end position="367"/>
    </location>
</feature>
<feature type="transmembrane region" description="Helical" evidence="3">
    <location>
        <begin position="434"/>
        <end position="459"/>
    </location>
</feature>
<keyword evidence="3" id="KW-0472">Membrane</keyword>
<evidence type="ECO:0000313" key="5">
    <source>
        <dbReference type="Proteomes" id="UP000757232"/>
    </source>
</evidence>
<accession>A0A9Q5HSJ9</accession>
<feature type="transmembrane region" description="Helical" evidence="3">
    <location>
        <begin position="54"/>
        <end position="74"/>
    </location>
</feature>
<dbReference type="Gene3D" id="1.20.1250.20">
    <property type="entry name" value="MFS general substrate transporter like domains"/>
    <property type="match status" value="2"/>
</dbReference>
<keyword evidence="3" id="KW-0812">Transmembrane</keyword>
<reference evidence="4" key="1">
    <citation type="submission" date="2016-06" db="EMBL/GenBank/DDBJ databases">
        <title>Draft Genome sequence of the fungus Inonotus baumii.</title>
        <authorList>
            <person name="Zhu H."/>
            <person name="Lin W."/>
        </authorList>
    </citation>
    <scope>NUCLEOTIDE SEQUENCE</scope>
    <source>
        <strain evidence="4">821</strain>
    </source>
</reference>
<dbReference type="OrthoDB" id="6509908at2759"/>
<proteinExistence type="inferred from homology"/>
<organism evidence="4 5">
    <name type="scientific">Sanghuangporus baumii</name>
    <name type="common">Phellinus baumii</name>
    <dbReference type="NCBI Taxonomy" id="108892"/>
    <lineage>
        <taxon>Eukaryota</taxon>
        <taxon>Fungi</taxon>
        <taxon>Dikarya</taxon>
        <taxon>Basidiomycota</taxon>
        <taxon>Agaricomycotina</taxon>
        <taxon>Agaricomycetes</taxon>
        <taxon>Hymenochaetales</taxon>
        <taxon>Hymenochaetaceae</taxon>
        <taxon>Sanghuangporus</taxon>
    </lineage>
</organism>
<protein>
    <submittedName>
        <fullName evidence="4">MFS general substrate transporter</fullName>
    </submittedName>
</protein>
<dbReference type="PANTHER" id="PTHR11360:SF234">
    <property type="entry name" value="MFS-TYPE TRANSPORTER DBAD-RELATED"/>
    <property type="match status" value="1"/>
</dbReference>
<feature type="transmembrane region" description="Helical" evidence="3">
    <location>
        <begin position="257"/>
        <end position="279"/>
    </location>
</feature>
<dbReference type="InterPro" id="IPR036259">
    <property type="entry name" value="MFS_trans_sf"/>
</dbReference>
<evidence type="ECO:0000313" key="4">
    <source>
        <dbReference type="EMBL" id="OCB85130.1"/>
    </source>
</evidence>
<feature type="transmembrane region" description="Helical" evidence="3">
    <location>
        <begin position="182"/>
        <end position="206"/>
    </location>
</feature>
<feature type="transmembrane region" description="Helical" evidence="3">
    <location>
        <begin position="373"/>
        <end position="393"/>
    </location>
</feature>
<dbReference type="SUPFAM" id="SSF103473">
    <property type="entry name" value="MFS general substrate transporter"/>
    <property type="match status" value="1"/>
</dbReference>
<feature type="transmembrane region" description="Helical" evidence="3">
    <location>
        <begin position="218"/>
        <end position="237"/>
    </location>
</feature>
<sequence>MTSETINIPLDEERTSVVPEDSKKPQLVDQLIVEERQAQDNAQLDQVPDGGTEAWLQVLGGFVLAFSTFGYFVSWGTYQAYYETVLLPHNSSQQIAWIGSLQYSMIFLPGLLAGRLCDLGFFKPTLIAAAAVMTTGNFLTAECTKYWQFLLCQGFLLGVSSSCIYIPCISTISHWFRYRKPQAFAIITFGVSLGGIAYPIIIRNLLPSVGFKWTTRTIAFINLAAFIVAILSMRSRLPPSNVLPNLLDIRPFASPAYALYVISTFVAFLGLYTPLTFLSVSAELRGIDSRFAFYLVAISNGASAIGRLASGPIAQAIGTVNVLAISIVLSAVFTYIWPFMETRGEFIAIAILYGCLMFPICSSLFTAANMLELRIASGVFVCLFAIPVALLGPLHDVGRRTGMQMTVMAFGALAGPPISGAIKVHHNTFREVGIYSGSVVLASVPIMLASKYCVVGCVFKGKF</sequence>
<keyword evidence="5" id="KW-1185">Reference proteome</keyword>
<feature type="transmembrane region" description="Helical" evidence="3">
    <location>
        <begin position="316"/>
        <end position="339"/>
    </location>
</feature>
<feature type="transmembrane region" description="Helical" evidence="3">
    <location>
        <begin position="151"/>
        <end position="176"/>
    </location>
</feature>
<dbReference type="EMBL" id="LNZH02000211">
    <property type="protein sequence ID" value="OCB85130.1"/>
    <property type="molecule type" value="Genomic_DNA"/>
</dbReference>
<dbReference type="PANTHER" id="PTHR11360">
    <property type="entry name" value="MONOCARBOXYLATE TRANSPORTER"/>
    <property type="match status" value="1"/>
</dbReference>
<name>A0A9Q5HSJ9_SANBA</name>
<comment type="similarity">
    <text evidence="2">Belongs to the major facilitator superfamily. Monocarboxylate porter (TC 2.A.1.13) family.</text>
</comment>
<dbReference type="InterPro" id="IPR011701">
    <property type="entry name" value="MFS"/>
</dbReference>
<dbReference type="Proteomes" id="UP000757232">
    <property type="component" value="Unassembled WGS sequence"/>
</dbReference>
<gene>
    <name evidence="4" type="ORF">A7U60_g7755</name>
</gene>
<comment type="caution">
    <text evidence="4">The sequence shown here is derived from an EMBL/GenBank/DDBJ whole genome shotgun (WGS) entry which is preliminary data.</text>
</comment>
<dbReference type="GO" id="GO:0022857">
    <property type="term" value="F:transmembrane transporter activity"/>
    <property type="evidence" value="ECO:0007669"/>
    <property type="project" value="InterPro"/>
</dbReference>
<feature type="transmembrane region" description="Helical" evidence="3">
    <location>
        <begin position="405"/>
        <end position="422"/>
    </location>
</feature>
<dbReference type="Pfam" id="PF07690">
    <property type="entry name" value="MFS_1"/>
    <property type="match status" value="1"/>
</dbReference>
<dbReference type="AlphaFoldDB" id="A0A9Q5HSJ9"/>
<evidence type="ECO:0000256" key="2">
    <source>
        <dbReference type="ARBA" id="ARBA00006727"/>
    </source>
</evidence>